<dbReference type="AlphaFoldDB" id="A0A3S2XSA2"/>
<sequence length="89" mass="10120">MAEPVPASEFTRNFGRYRMQAQREAVPVSSHGAITGYFVSAHEYEAFRRYKASRRSFATADLPDEEVEAIASSRMDDRHAHLDALLDEE</sequence>
<evidence type="ECO:0000256" key="1">
    <source>
        <dbReference type="ARBA" id="ARBA00009981"/>
    </source>
</evidence>
<comment type="similarity">
    <text evidence="1">Belongs to the phD/YefM antitoxin family.</text>
</comment>
<dbReference type="Proteomes" id="UP000286997">
    <property type="component" value="Unassembled WGS sequence"/>
</dbReference>
<evidence type="ECO:0000313" key="2">
    <source>
        <dbReference type="EMBL" id="RVU21713.1"/>
    </source>
</evidence>
<evidence type="ECO:0000313" key="3">
    <source>
        <dbReference type="Proteomes" id="UP000286997"/>
    </source>
</evidence>
<dbReference type="RefSeq" id="WP_127726956.1">
    <property type="nucleotide sequence ID" value="NZ_SACP01000001.1"/>
</dbReference>
<name>A0A3S2XSA2_9HYPH</name>
<dbReference type="EMBL" id="SACP01000001">
    <property type="protein sequence ID" value="RVU21713.1"/>
    <property type="molecule type" value="Genomic_DNA"/>
</dbReference>
<comment type="caution">
    <text evidence="2">The sequence shown here is derived from an EMBL/GenBank/DDBJ whole genome shotgun (WGS) entry which is preliminary data.</text>
</comment>
<protein>
    <submittedName>
        <fullName evidence="2">Type II toxin-antitoxin system Phd/YefM family antitoxin</fullName>
    </submittedName>
</protein>
<accession>A0A3S2XSA2</accession>
<proteinExistence type="inferred from homology"/>
<organism evidence="2 3">
    <name type="scientific">Methylobacterium oryzihabitans</name>
    <dbReference type="NCBI Taxonomy" id="2499852"/>
    <lineage>
        <taxon>Bacteria</taxon>
        <taxon>Pseudomonadati</taxon>
        <taxon>Pseudomonadota</taxon>
        <taxon>Alphaproteobacteria</taxon>
        <taxon>Hyphomicrobiales</taxon>
        <taxon>Methylobacteriaceae</taxon>
        <taxon>Methylobacterium</taxon>
    </lineage>
</organism>
<dbReference type="OrthoDB" id="72009at2"/>
<dbReference type="InterPro" id="IPR036165">
    <property type="entry name" value="YefM-like_sf"/>
</dbReference>
<gene>
    <name evidence="2" type="ORF">EOE48_01310</name>
</gene>
<keyword evidence="3" id="KW-1185">Reference proteome</keyword>
<reference evidence="2 3" key="1">
    <citation type="submission" date="2019-01" db="EMBL/GenBank/DDBJ databases">
        <authorList>
            <person name="Chen W.-M."/>
        </authorList>
    </citation>
    <scope>NUCLEOTIDE SEQUENCE [LARGE SCALE GENOMIC DNA]</scope>
    <source>
        <strain evidence="2 3">TER-1</strain>
    </source>
</reference>
<dbReference type="SUPFAM" id="SSF143120">
    <property type="entry name" value="YefM-like"/>
    <property type="match status" value="1"/>
</dbReference>